<proteinExistence type="predicted"/>
<accession>A0A9D1A2A1</accession>
<dbReference type="AlphaFoldDB" id="A0A9D1A2A1"/>
<reference evidence="3" key="1">
    <citation type="submission" date="2020-10" db="EMBL/GenBank/DDBJ databases">
        <authorList>
            <person name="Gilroy R."/>
        </authorList>
    </citation>
    <scope>NUCLEOTIDE SEQUENCE</scope>
    <source>
        <strain evidence="3">CHK180-2868</strain>
    </source>
</reference>
<evidence type="ECO:0000313" key="3">
    <source>
        <dbReference type="EMBL" id="HIR04737.1"/>
    </source>
</evidence>
<reference evidence="3" key="2">
    <citation type="journal article" date="2021" name="PeerJ">
        <title>Extensive microbial diversity within the chicken gut microbiome revealed by metagenomics and culture.</title>
        <authorList>
            <person name="Gilroy R."/>
            <person name="Ravi A."/>
            <person name="Getino M."/>
            <person name="Pursley I."/>
            <person name="Horton D.L."/>
            <person name="Alikhan N.F."/>
            <person name="Baker D."/>
            <person name="Gharbi K."/>
            <person name="Hall N."/>
            <person name="Watson M."/>
            <person name="Adriaenssens E.M."/>
            <person name="Foster-Nyarko E."/>
            <person name="Jarju S."/>
            <person name="Secka A."/>
            <person name="Antonio M."/>
            <person name="Oren A."/>
            <person name="Chaudhuri R.R."/>
            <person name="La Ragione R."/>
            <person name="Hildebrand F."/>
            <person name="Pallen M.J."/>
        </authorList>
    </citation>
    <scope>NUCLEOTIDE SEQUENCE</scope>
    <source>
        <strain evidence="3">CHK180-2868</strain>
    </source>
</reference>
<dbReference type="EMBL" id="DVGC01000008">
    <property type="protein sequence ID" value="HIR04737.1"/>
    <property type="molecule type" value="Genomic_DNA"/>
</dbReference>
<sequence length="433" mass="46604">MRKRRGIVLTGVLALAVVLNGCGGLETAPEGGEAAEGQENVLGENGNASGEKEMSEEKEEEGEDSASGGESLTVTEGIQKAMDAADSLTTGEYFLLSDGSVVTRGETLDNFAGDYAALPDVKKIADSSSQTELLVLTEGGDLYFHQTKILSGIKDVVYSTTNVNQAAVCISDDTIYYVTVRDPADVSARLRETKPETYFDVGDKTIHYFESNYSFSDLSEEDMALAEGTYASLGAEKRDFFLLNDTGQVYMDNSDGVSTEYVGMEFLDWDNMALIDAAKYRVGGDALDPEWELTVAGIQGDGTVKACGFYADEILSWGNLNDIVMDDGLIVGLTPEGTLKVTGTLAQYVQEDLAAWTNLVGVKVGNHTGTVVVNAVDADGTFYHLQYDDTKSENLVVTMSAEDGCKDETSWWYRYSPDGTVSRSGGGNGWEVQ</sequence>
<evidence type="ECO:0000256" key="1">
    <source>
        <dbReference type="SAM" id="MobiDB-lite"/>
    </source>
</evidence>
<comment type="caution">
    <text evidence="3">The sequence shown here is derived from an EMBL/GenBank/DDBJ whole genome shotgun (WGS) entry which is preliminary data.</text>
</comment>
<gene>
    <name evidence="3" type="ORF">IAB28_02045</name>
</gene>
<evidence type="ECO:0000313" key="4">
    <source>
        <dbReference type="Proteomes" id="UP000824250"/>
    </source>
</evidence>
<evidence type="ECO:0008006" key="5">
    <source>
        <dbReference type="Google" id="ProtNLM"/>
    </source>
</evidence>
<feature type="region of interest" description="Disordered" evidence="1">
    <location>
        <begin position="29"/>
        <end position="71"/>
    </location>
</feature>
<feature type="chain" id="PRO_5038766959" description="DUF5050 domain-containing protein" evidence="2">
    <location>
        <begin position="22"/>
        <end position="433"/>
    </location>
</feature>
<protein>
    <recommendedName>
        <fullName evidence="5">DUF5050 domain-containing protein</fullName>
    </recommendedName>
</protein>
<evidence type="ECO:0000256" key="2">
    <source>
        <dbReference type="SAM" id="SignalP"/>
    </source>
</evidence>
<organism evidence="3 4">
    <name type="scientific">Candidatus Copromonas faecavium</name>
    <name type="common">nom. illeg.</name>
    <dbReference type="NCBI Taxonomy" id="2840740"/>
    <lineage>
        <taxon>Bacteria</taxon>
        <taxon>Bacillati</taxon>
        <taxon>Bacillota</taxon>
        <taxon>Clostridia</taxon>
        <taxon>Lachnospirales</taxon>
        <taxon>Lachnospiraceae</taxon>
        <taxon>Candidatus Copromonas (nom. illeg.)</taxon>
    </lineage>
</organism>
<name>A0A9D1A2A1_9FIRM</name>
<feature type="signal peptide" evidence="2">
    <location>
        <begin position="1"/>
        <end position="21"/>
    </location>
</feature>
<keyword evidence="2" id="KW-0732">Signal</keyword>
<dbReference type="Proteomes" id="UP000824250">
    <property type="component" value="Unassembled WGS sequence"/>
</dbReference>
<feature type="compositionally biased region" description="Low complexity" evidence="1">
    <location>
        <begin position="29"/>
        <end position="39"/>
    </location>
</feature>